<dbReference type="EMBL" id="BQXU01000020">
    <property type="protein sequence ID" value="GKT47732.1"/>
    <property type="molecule type" value="Genomic_DNA"/>
</dbReference>
<evidence type="ECO:0000313" key="2">
    <source>
        <dbReference type="Proteomes" id="UP001055115"/>
    </source>
</evidence>
<comment type="caution">
    <text evidence="1">The sequence shown here is derived from an EMBL/GenBank/DDBJ whole genome shotgun (WGS) entry which is preliminary data.</text>
</comment>
<evidence type="ECO:0008006" key="3">
    <source>
        <dbReference type="Google" id="ProtNLM"/>
    </source>
</evidence>
<dbReference type="RefSeq" id="XP_049130082.1">
    <property type="nucleotide sequence ID" value="XM_049274125.1"/>
</dbReference>
<evidence type="ECO:0000313" key="1">
    <source>
        <dbReference type="EMBL" id="GKT47732.1"/>
    </source>
</evidence>
<sequence>MASPGLEVIASKYNSTWLAFAFPKIARGSSMKYWVNNHAPLVRRWALVMGFEKYIRNHPCDDSAEVVKELRKERGMKETGNYSLYTCMWVNGRTAQDQTTLEAMAEIQVDEHSGFMEAESAHTLMTKESIFVDRYRA</sequence>
<dbReference type="Gene3D" id="3.30.70.100">
    <property type="match status" value="1"/>
</dbReference>
<dbReference type="AlphaFoldDB" id="A0AA37UPV7"/>
<protein>
    <recommendedName>
        <fullName evidence="3">EthD domain-containing protein</fullName>
    </recommendedName>
</protein>
<accession>A0AA37UPV7</accession>
<dbReference type="Proteomes" id="UP001055115">
    <property type="component" value="Unassembled WGS sequence"/>
</dbReference>
<dbReference type="GeneID" id="73328715"/>
<name>A0AA37UPV7_9PEZI</name>
<organism evidence="1 2">
    <name type="scientific">Colletotrichum spaethianum</name>
    <dbReference type="NCBI Taxonomy" id="700344"/>
    <lineage>
        <taxon>Eukaryota</taxon>
        <taxon>Fungi</taxon>
        <taxon>Dikarya</taxon>
        <taxon>Ascomycota</taxon>
        <taxon>Pezizomycotina</taxon>
        <taxon>Sordariomycetes</taxon>
        <taxon>Hypocreomycetidae</taxon>
        <taxon>Glomerellales</taxon>
        <taxon>Glomerellaceae</taxon>
        <taxon>Colletotrichum</taxon>
        <taxon>Colletotrichum spaethianum species complex</taxon>
    </lineage>
</organism>
<reference evidence="1 2" key="1">
    <citation type="submission" date="2022-03" db="EMBL/GenBank/DDBJ databases">
        <title>Genome data of Colletotrichum spp.</title>
        <authorList>
            <person name="Utami Y.D."/>
            <person name="Hiruma K."/>
        </authorList>
    </citation>
    <scope>NUCLEOTIDE SEQUENCE [LARGE SCALE GENOMIC DNA]</scope>
    <source>
        <strain evidence="1 2">MAFF 239500</strain>
    </source>
</reference>
<gene>
    <name evidence="1" type="ORF">ColSpa_07913</name>
</gene>
<keyword evidence="2" id="KW-1185">Reference proteome</keyword>
<proteinExistence type="predicted"/>